<dbReference type="AlphaFoldDB" id="M0DZT2"/>
<evidence type="ECO:0000256" key="10">
    <source>
        <dbReference type="HAMAP-Rule" id="MF_00442"/>
    </source>
</evidence>
<dbReference type="Gene3D" id="1.10.3380.30">
    <property type="match status" value="1"/>
</dbReference>
<sequence length="680" mass="71453">MRVRELPLSSSVVDHFADRGVRELYPPQRAAVEAGVCGGADVVAAVPTASGKTFVAQLALLTADGPGLYVCPLRALAREKYETFAALPGVDVGISTGDFDATGEELAGNDVVVATSEKVDSAIRNGASWVDELACVVVDEVHLLGAKRRGPTLEVTLATLRRRNPDLQTVALSATVDNPDAIADWLDAALVESDWRPVELRTGVAVGGDVAFDDGTSLSVDVASGGETDPDGDDGGGADRGGDTDAEVDTDTRGGTDAEDDEPDATEVTAALVADAVADGGQCLAFVRSRREAVDLAERLADEGLAETLGIEDAADAAADEATDVDGTLTGRQLADCLRAGVAFHHAGLRSGHRSVVESAFRDRDVACICATPTLAAGVNVPARRVVVRDQRRYGEAGMEWIPTLEVHQMCGRAGRPGLDPHGEAVLVADADTRAAVRERYVEGEPEAVESQLADPGALRTHVLAAIATGFAATETEILDVFEGTFYARETGAGGLADAVAVAVDDLVAAGMVARETGGVEDYRLVATAVGETTSKQYVRPETGERIVAGLRAAAGLSDATTLTAFEVICDTPDMQDTYLGNAERADIYRFARTNSAHLTTDMTEPDDFEGWLESVKTARILDEWIGGATVEELVERYRIGPGDLDSRVERAEWLLSAAEALGETIGVRVPAVSRARSRL</sequence>
<feature type="domain" description="Helicase C-terminal" evidence="13">
    <location>
        <begin position="267"/>
        <end position="457"/>
    </location>
</feature>
<dbReference type="GO" id="GO:0005524">
    <property type="term" value="F:ATP binding"/>
    <property type="evidence" value="ECO:0007669"/>
    <property type="project" value="UniProtKB-UniRule"/>
</dbReference>
<evidence type="ECO:0000259" key="13">
    <source>
        <dbReference type="PROSITE" id="PS51194"/>
    </source>
</evidence>
<evidence type="ECO:0000256" key="4">
    <source>
        <dbReference type="ARBA" id="ARBA00022806"/>
    </source>
</evidence>
<protein>
    <recommendedName>
        <fullName evidence="10">ATP-dependent DNA helicase Hel308</fullName>
        <ecNumber evidence="10">5.6.2.4</ecNumber>
    </recommendedName>
    <alternativeName>
        <fullName evidence="10">DNA 3'-5' helicase Hel308</fullName>
    </alternativeName>
</protein>
<dbReference type="PANTHER" id="PTHR47961">
    <property type="entry name" value="DNA POLYMERASE THETA, PUTATIVE (AFU_ORTHOLOGUE AFUA_1G05260)-RELATED"/>
    <property type="match status" value="1"/>
</dbReference>
<evidence type="ECO:0000256" key="6">
    <source>
        <dbReference type="ARBA" id="ARBA00023125"/>
    </source>
</evidence>
<accession>M0DZT2</accession>
<dbReference type="SMART" id="SM00487">
    <property type="entry name" value="DEXDc"/>
    <property type="match status" value="1"/>
</dbReference>
<proteinExistence type="inferred from homology"/>
<dbReference type="GO" id="GO:0016887">
    <property type="term" value="F:ATP hydrolysis activity"/>
    <property type="evidence" value="ECO:0007669"/>
    <property type="project" value="RHEA"/>
</dbReference>
<evidence type="ECO:0000256" key="7">
    <source>
        <dbReference type="ARBA" id="ARBA00023204"/>
    </source>
</evidence>
<evidence type="ECO:0000256" key="2">
    <source>
        <dbReference type="ARBA" id="ARBA00022763"/>
    </source>
</evidence>
<dbReference type="EC" id="5.6.2.4" evidence="10"/>
<evidence type="ECO:0000256" key="11">
    <source>
        <dbReference type="SAM" id="MobiDB-lite"/>
    </source>
</evidence>
<comment type="catalytic activity">
    <reaction evidence="9 10">
        <text>Couples ATP hydrolysis with the unwinding of duplex DNA by translocating in the 3'-5' direction.</text>
        <dbReference type="EC" id="5.6.2.4"/>
    </reaction>
</comment>
<keyword evidence="1 10" id="KW-0547">Nucleotide-binding</keyword>
<evidence type="ECO:0000256" key="9">
    <source>
        <dbReference type="ARBA" id="ARBA00034617"/>
    </source>
</evidence>
<dbReference type="CDD" id="cd18795">
    <property type="entry name" value="SF2_C_Ski2"/>
    <property type="match status" value="1"/>
</dbReference>
<feature type="binding site" evidence="10">
    <location>
        <position position="28"/>
    </location>
    <ligand>
        <name>ATP</name>
        <dbReference type="ChEBI" id="CHEBI:30616"/>
    </ligand>
</feature>
<keyword evidence="3 10" id="KW-0378">Hydrolase</keyword>
<reference evidence="14 15" key="1">
    <citation type="journal article" date="2014" name="PLoS Genet.">
        <title>Phylogenetically driven sequencing of extremely halophilic archaea reveals strategies for static and dynamic osmo-response.</title>
        <authorList>
            <person name="Becker E.A."/>
            <person name="Seitzer P.M."/>
            <person name="Tritt A."/>
            <person name="Larsen D."/>
            <person name="Krusor M."/>
            <person name="Yao A.I."/>
            <person name="Wu D."/>
            <person name="Madern D."/>
            <person name="Eisen J.A."/>
            <person name="Darling A.E."/>
            <person name="Facciotti M.T."/>
        </authorList>
    </citation>
    <scope>NUCLEOTIDE SEQUENCE [LARGE SCALE GENOMIC DNA]</scope>
    <source>
        <strain evidence="14 15">DSM 14210</strain>
    </source>
</reference>
<dbReference type="GO" id="GO:0003677">
    <property type="term" value="F:DNA binding"/>
    <property type="evidence" value="ECO:0007669"/>
    <property type="project" value="UniProtKB-UniRule"/>
</dbReference>
<dbReference type="SUPFAM" id="SSF52540">
    <property type="entry name" value="P-loop containing nucleoside triphosphate hydrolases"/>
    <property type="match status" value="1"/>
</dbReference>
<dbReference type="SUPFAM" id="SSF46785">
    <property type="entry name" value="Winged helix' DNA-binding domain"/>
    <property type="match status" value="1"/>
</dbReference>
<dbReference type="EMBL" id="AOJD01000027">
    <property type="protein sequence ID" value="ELZ39599.1"/>
    <property type="molecule type" value="Genomic_DNA"/>
</dbReference>
<dbReference type="PROSITE" id="PS51192">
    <property type="entry name" value="HELICASE_ATP_BIND_1"/>
    <property type="match status" value="1"/>
</dbReference>
<dbReference type="InterPro" id="IPR011545">
    <property type="entry name" value="DEAD/DEAH_box_helicase_dom"/>
</dbReference>
<dbReference type="PROSITE" id="PS51194">
    <property type="entry name" value="HELICASE_CTER"/>
    <property type="match status" value="1"/>
</dbReference>
<evidence type="ECO:0000256" key="1">
    <source>
        <dbReference type="ARBA" id="ARBA00022741"/>
    </source>
</evidence>
<dbReference type="InterPro" id="IPR027417">
    <property type="entry name" value="P-loop_NTPase"/>
</dbReference>
<dbReference type="PATRIC" id="fig|1227485.3.peg.910"/>
<feature type="region of interest" description="Disordered" evidence="11">
    <location>
        <begin position="217"/>
        <end position="264"/>
    </location>
</feature>
<dbReference type="HAMAP" id="MF_00442">
    <property type="entry name" value="Helicase_Hel308"/>
    <property type="match status" value="1"/>
</dbReference>
<dbReference type="RefSeq" id="WP_006628647.1">
    <property type="nucleotide sequence ID" value="NZ_AOJD01000027.1"/>
</dbReference>
<organism evidence="14 15">
    <name type="scientific">Halorubrum tebenquichense DSM 14210</name>
    <dbReference type="NCBI Taxonomy" id="1227485"/>
    <lineage>
        <taxon>Archaea</taxon>
        <taxon>Methanobacteriati</taxon>
        <taxon>Methanobacteriota</taxon>
        <taxon>Stenosarchaea group</taxon>
        <taxon>Halobacteria</taxon>
        <taxon>Halobacteriales</taxon>
        <taxon>Haloferacaceae</taxon>
        <taxon>Halorubrum</taxon>
    </lineage>
</organism>
<comment type="subunit">
    <text evidence="10">Monomer.</text>
</comment>
<keyword evidence="8 10" id="KW-0413">Isomerase</keyword>
<dbReference type="SMART" id="SM00490">
    <property type="entry name" value="HELICc"/>
    <property type="match status" value="1"/>
</dbReference>
<keyword evidence="2 10" id="KW-0227">DNA damage</keyword>
<evidence type="ECO:0000256" key="5">
    <source>
        <dbReference type="ARBA" id="ARBA00022840"/>
    </source>
</evidence>
<evidence type="ECO:0000256" key="8">
    <source>
        <dbReference type="ARBA" id="ARBA00023235"/>
    </source>
</evidence>
<evidence type="ECO:0000256" key="3">
    <source>
        <dbReference type="ARBA" id="ARBA00022801"/>
    </source>
</evidence>
<dbReference type="Proteomes" id="UP000011523">
    <property type="component" value="Unassembled WGS sequence"/>
</dbReference>
<evidence type="ECO:0000313" key="14">
    <source>
        <dbReference type="EMBL" id="ELZ39599.1"/>
    </source>
</evidence>
<evidence type="ECO:0000259" key="12">
    <source>
        <dbReference type="PROSITE" id="PS51192"/>
    </source>
</evidence>
<keyword evidence="6 10" id="KW-0238">DNA-binding</keyword>
<dbReference type="Pfam" id="PF00271">
    <property type="entry name" value="Helicase_C"/>
    <property type="match status" value="1"/>
</dbReference>
<comment type="catalytic activity">
    <reaction evidence="10">
        <text>ATP + H2O = ADP + phosphate + H(+)</text>
        <dbReference type="Rhea" id="RHEA:13065"/>
        <dbReference type="ChEBI" id="CHEBI:15377"/>
        <dbReference type="ChEBI" id="CHEBI:15378"/>
        <dbReference type="ChEBI" id="CHEBI:30616"/>
        <dbReference type="ChEBI" id="CHEBI:43474"/>
        <dbReference type="ChEBI" id="CHEBI:456216"/>
        <dbReference type="EC" id="5.6.2.4"/>
    </reaction>
</comment>
<dbReference type="Pfam" id="PF00270">
    <property type="entry name" value="DEAD"/>
    <property type="match status" value="1"/>
</dbReference>
<dbReference type="GO" id="GO:0006281">
    <property type="term" value="P:DNA repair"/>
    <property type="evidence" value="ECO:0007669"/>
    <property type="project" value="UniProtKB-UniRule"/>
</dbReference>
<dbReference type="InterPro" id="IPR022965">
    <property type="entry name" value="Helicase_Hel308"/>
</dbReference>
<keyword evidence="15" id="KW-1185">Reference proteome</keyword>
<comment type="function">
    <text evidence="10">DNA-dependent ATPase and 3'-5' DNA helicase that may be involved in repair of stalled replication forks.</text>
</comment>
<dbReference type="SUPFAM" id="SSF158702">
    <property type="entry name" value="Sec63 N-terminal domain-like"/>
    <property type="match status" value="1"/>
</dbReference>
<dbReference type="PANTHER" id="PTHR47961:SF10">
    <property type="entry name" value="ATP-DEPENDENT DNA HELICASE HEL308"/>
    <property type="match status" value="1"/>
</dbReference>
<name>M0DZT2_9EURY</name>
<dbReference type="InterPro" id="IPR014001">
    <property type="entry name" value="Helicase_ATP-bd"/>
</dbReference>
<dbReference type="InterPro" id="IPR048772">
    <property type="entry name" value="Hel308-like_dom4"/>
</dbReference>
<keyword evidence="4 10" id="KW-0347">Helicase</keyword>
<dbReference type="OrthoDB" id="371946at2157"/>
<keyword evidence="5 10" id="KW-0067">ATP-binding</keyword>
<evidence type="ECO:0000313" key="15">
    <source>
        <dbReference type="Proteomes" id="UP000011523"/>
    </source>
</evidence>
<feature type="domain" description="Helicase ATP-binding" evidence="12">
    <location>
        <begin position="33"/>
        <end position="194"/>
    </location>
</feature>
<comment type="caution">
    <text evidence="14">The sequence shown here is derived from an EMBL/GenBank/DDBJ whole genome shotgun (WGS) entry which is preliminary data.</text>
</comment>
<dbReference type="InterPro" id="IPR001650">
    <property type="entry name" value="Helicase_C-like"/>
</dbReference>
<comment type="similarity">
    <text evidence="10">Belongs to the helicase family. Hel308 subfamily.</text>
</comment>
<dbReference type="GO" id="GO:0043138">
    <property type="term" value="F:3'-5' DNA helicase activity"/>
    <property type="evidence" value="ECO:0007669"/>
    <property type="project" value="UniProtKB-UniRule"/>
</dbReference>
<dbReference type="Pfam" id="PF21280">
    <property type="entry name" value="Helicase_dom4_arc"/>
    <property type="match status" value="1"/>
</dbReference>
<keyword evidence="7 10" id="KW-0234">DNA repair</keyword>
<dbReference type="InterPro" id="IPR050474">
    <property type="entry name" value="Hel308_SKI2-like"/>
</dbReference>
<dbReference type="InterPro" id="IPR036390">
    <property type="entry name" value="WH_DNA-bd_sf"/>
</dbReference>
<dbReference type="Gene3D" id="3.40.50.300">
    <property type="entry name" value="P-loop containing nucleotide triphosphate hydrolases"/>
    <property type="match status" value="2"/>
</dbReference>
<gene>
    <name evidence="10" type="primary">hel308</name>
    <name evidence="14" type="ORF">C472_04773</name>
</gene>